<dbReference type="InterPro" id="IPR016171">
    <property type="entry name" value="Vanillyl_alc_oxidase_C-sub2"/>
</dbReference>
<keyword evidence="7" id="KW-1185">Reference proteome</keyword>
<dbReference type="InterPro" id="IPR016169">
    <property type="entry name" value="FAD-bd_PCMH_sub2"/>
</dbReference>
<dbReference type="InterPro" id="IPR006094">
    <property type="entry name" value="Oxid_FAD_bind_N"/>
</dbReference>
<protein>
    <submittedName>
        <fullName evidence="6">Cholesterol oxidase substrate-binding domain-containing protein</fullName>
    </submittedName>
</protein>
<keyword evidence="3" id="KW-0560">Oxidoreductase</keyword>
<dbReference type="PANTHER" id="PTHR43762">
    <property type="entry name" value="L-GULONOLACTONE OXIDASE"/>
    <property type="match status" value="1"/>
</dbReference>
<comment type="caution">
    <text evidence="6">The sequence shown here is derived from an EMBL/GenBank/DDBJ whole genome shotgun (WGS) entry which is preliminary data.</text>
</comment>
<dbReference type="PANTHER" id="PTHR43762:SF1">
    <property type="entry name" value="D-ARABINONO-1,4-LACTONE OXIDASE"/>
    <property type="match status" value="1"/>
</dbReference>
<feature type="region of interest" description="Disordered" evidence="4">
    <location>
        <begin position="1"/>
        <end position="27"/>
    </location>
</feature>
<evidence type="ECO:0000256" key="3">
    <source>
        <dbReference type="ARBA" id="ARBA00023002"/>
    </source>
</evidence>
<keyword evidence="1" id="KW-0285">Flavoprotein</keyword>
<organism evidence="6 7">
    <name type="scientific">Yinghuangia aomiensis</name>
    <dbReference type="NCBI Taxonomy" id="676205"/>
    <lineage>
        <taxon>Bacteria</taxon>
        <taxon>Bacillati</taxon>
        <taxon>Actinomycetota</taxon>
        <taxon>Actinomycetes</taxon>
        <taxon>Kitasatosporales</taxon>
        <taxon>Streptomycetaceae</taxon>
        <taxon>Yinghuangia</taxon>
    </lineage>
</organism>
<dbReference type="Pfam" id="PF09129">
    <property type="entry name" value="Chol_subst-bind"/>
    <property type="match status" value="1"/>
</dbReference>
<dbReference type="Gene3D" id="1.10.45.10">
    <property type="entry name" value="Vanillyl-alcohol Oxidase, Chain A, domain 4"/>
    <property type="match status" value="1"/>
</dbReference>
<evidence type="ECO:0000313" key="7">
    <source>
        <dbReference type="Proteomes" id="UP001500466"/>
    </source>
</evidence>
<evidence type="ECO:0000259" key="5">
    <source>
        <dbReference type="PROSITE" id="PS51387"/>
    </source>
</evidence>
<name>A0ABP9H9H2_9ACTN</name>
<dbReference type="Proteomes" id="UP001500466">
    <property type="component" value="Unassembled WGS sequence"/>
</dbReference>
<dbReference type="PROSITE" id="PS51318">
    <property type="entry name" value="TAT"/>
    <property type="match status" value="1"/>
</dbReference>
<proteinExistence type="predicted"/>
<evidence type="ECO:0000313" key="6">
    <source>
        <dbReference type="EMBL" id="GAA4964748.1"/>
    </source>
</evidence>
<keyword evidence="2" id="KW-0274">FAD</keyword>
<dbReference type="Gene3D" id="3.40.462.10">
    <property type="entry name" value="FAD-linked oxidases, C-terminal domain"/>
    <property type="match status" value="1"/>
</dbReference>
<dbReference type="RefSeq" id="WP_345676060.1">
    <property type="nucleotide sequence ID" value="NZ_BAABHS010000010.1"/>
</dbReference>
<dbReference type="InterPro" id="IPR016166">
    <property type="entry name" value="FAD-bd_PCMH"/>
</dbReference>
<dbReference type="InterPro" id="IPR036318">
    <property type="entry name" value="FAD-bd_PCMH-like_sf"/>
</dbReference>
<gene>
    <name evidence="6" type="ORF">GCM10023205_31110</name>
</gene>
<accession>A0ABP9H9H2</accession>
<dbReference type="Pfam" id="PF01565">
    <property type="entry name" value="FAD_binding_4"/>
    <property type="match status" value="1"/>
</dbReference>
<sequence>MSAPTAPDPGSARSAEGSTPTEGPSRRGVLAGAAALAAAAAWTPLGLVSAAQAATPAPPGFPAGIPLGLQQYKNWSGEIVIDDVWTAVPATPQDVVTIANWARANGYRVRARGMSHNWSPVLQPKGSSVAKVVFVDATKNLTAVTVNAGNPATVTAQAGATVDKLLNTLEAAGRGLIATTAPGALSIGGILAIGAHGSGIPTSGETRPVGGTYGTLSNLVLSLTAVVWDAGAGAYVLKTFARTDPDIGAFLVHLGRAFVTEVTLQTNANQRLRCQSFYHDQIGTLMGPPGSSGKKLADYIRDTGRIELIWFPFTTVPWLKVWSVAPSKPWVSTTVNGPYNYTFANFVTEDQANFVSQIVTGNVSGTPTFTNGEMAVAGSGLIATWTWDIWGWSKNTQLFVEPTTLRIHEGGWAVLCRRTDVQRVVSEFYTKYTQLIGAFQGNGQYPCNSPIEIRVTGVDRPDEVAVAGAVVPQLSAARPRPDHPEWDTVVWLDVATLPGTPAANDFYPQIDAWIWSNYTGNYACVRPEWSKGWAYSTSGPWTDMGAVTGRISDAFRTGQAAGDNFDAARATLNRYDPARVFSNPYLDVLLP</sequence>
<reference evidence="7" key="1">
    <citation type="journal article" date="2019" name="Int. J. Syst. Evol. Microbiol.">
        <title>The Global Catalogue of Microorganisms (GCM) 10K type strain sequencing project: providing services to taxonomists for standard genome sequencing and annotation.</title>
        <authorList>
            <consortium name="The Broad Institute Genomics Platform"/>
            <consortium name="The Broad Institute Genome Sequencing Center for Infectious Disease"/>
            <person name="Wu L."/>
            <person name="Ma J."/>
        </authorList>
    </citation>
    <scope>NUCLEOTIDE SEQUENCE [LARGE SCALE GENOMIC DNA]</scope>
    <source>
        <strain evidence="7">JCM 17986</strain>
    </source>
</reference>
<dbReference type="InterPro" id="IPR015213">
    <property type="entry name" value="Cholesterol_OX_subst-bd"/>
</dbReference>
<dbReference type="InterPro" id="IPR006311">
    <property type="entry name" value="TAT_signal"/>
</dbReference>
<evidence type="ECO:0000256" key="4">
    <source>
        <dbReference type="SAM" id="MobiDB-lite"/>
    </source>
</evidence>
<dbReference type="SUPFAM" id="SSF56176">
    <property type="entry name" value="FAD-binding/transporter-associated domain-like"/>
    <property type="match status" value="1"/>
</dbReference>
<dbReference type="SUPFAM" id="SSF55103">
    <property type="entry name" value="FAD-linked oxidases, C-terminal domain"/>
    <property type="match status" value="1"/>
</dbReference>
<dbReference type="InterPro" id="IPR016170">
    <property type="entry name" value="Cytok_DH_C_sf"/>
</dbReference>
<evidence type="ECO:0000256" key="2">
    <source>
        <dbReference type="ARBA" id="ARBA00022827"/>
    </source>
</evidence>
<dbReference type="EMBL" id="BAABHS010000010">
    <property type="protein sequence ID" value="GAA4964748.1"/>
    <property type="molecule type" value="Genomic_DNA"/>
</dbReference>
<dbReference type="InterPro" id="IPR016167">
    <property type="entry name" value="FAD-bd_PCMH_sub1"/>
</dbReference>
<evidence type="ECO:0000256" key="1">
    <source>
        <dbReference type="ARBA" id="ARBA00022630"/>
    </source>
</evidence>
<dbReference type="InterPro" id="IPR016164">
    <property type="entry name" value="FAD-linked_Oxase-like_C"/>
</dbReference>
<dbReference type="PROSITE" id="PS51387">
    <property type="entry name" value="FAD_PCMH"/>
    <property type="match status" value="1"/>
</dbReference>
<dbReference type="Gene3D" id="3.30.43.10">
    <property type="entry name" value="Uridine Diphospho-n-acetylenolpyruvylglucosamine Reductase, domain 2"/>
    <property type="match status" value="1"/>
</dbReference>
<dbReference type="InterPro" id="IPR010031">
    <property type="entry name" value="FAD_lactone_oxidase-like"/>
</dbReference>
<dbReference type="Gene3D" id="3.30.465.10">
    <property type="match status" value="1"/>
</dbReference>
<feature type="domain" description="FAD-binding PCMH-type" evidence="5">
    <location>
        <begin position="78"/>
        <end position="269"/>
    </location>
</feature>